<protein>
    <recommendedName>
        <fullName evidence="3">DUF3253 domain-containing protein</fullName>
    </recommendedName>
</protein>
<dbReference type="EMBL" id="SJPI01000005">
    <property type="protein sequence ID" value="TWT47929.1"/>
    <property type="molecule type" value="Genomic_DNA"/>
</dbReference>
<keyword evidence="2" id="KW-1185">Reference proteome</keyword>
<reference evidence="1 2" key="1">
    <citation type="submission" date="2019-02" db="EMBL/GenBank/DDBJ databases">
        <title>Deep-cultivation of Planctomycetes and their phenomic and genomic characterization uncovers novel biology.</title>
        <authorList>
            <person name="Wiegand S."/>
            <person name="Jogler M."/>
            <person name="Boedeker C."/>
            <person name="Pinto D."/>
            <person name="Vollmers J."/>
            <person name="Rivas-Marin E."/>
            <person name="Kohn T."/>
            <person name="Peeters S.H."/>
            <person name="Heuer A."/>
            <person name="Rast P."/>
            <person name="Oberbeckmann S."/>
            <person name="Bunk B."/>
            <person name="Jeske O."/>
            <person name="Meyerdierks A."/>
            <person name="Storesund J.E."/>
            <person name="Kallscheuer N."/>
            <person name="Luecker S."/>
            <person name="Lage O.M."/>
            <person name="Pohl T."/>
            <person name="Merkel B.J."/>
            <person name="Hornburger P."/>
            <person name="Mueller R.-W."/>
            <person name="Bruemmer F."/>
            <person name="Labrenz M."/>
            <person name="Spormann A.M."/>
            <person name="Op Den Camp H."/>
            <person name="Overmann J."/>
            <person name="Amann R."/>
            <person name="Jetten M.S.M."/>
            <person name="Mascher T."/>
            <person name="Medema M.H."/>
            <person name="Devos D.P."/>
            <person name="Kaster A.-K."/>
            <person name="Ovreas L."/>
            <person name="Rohde M."/>
            <person name="Galperin M.Y."/>
            <person name="Jogler C."/>
        </authorList>
    </citation>
    <scope>NUCLEOTIDE SEQUENCE [LARGE SCALE GENOMIC DNA]</scope>
    <source>
        <strain evidence="1 2">Pla22</strain>
    </source>
</reference>
<evidence type="ECO:0000313" key="2">
    <source>
        <dbReference type="Proteomes" id="UP000316598"/>
    </source>
</evidence>
<proteinExistence type="predicted"/>
<organism evidence="1 2">
    <name type="scientific">Rubripirellula amarantea</name>
    <dbReference type="NCBI Taxonomy" id="2527999"/>
    <lineage>
        <taxon>Bacteria</taxon>
        <taxon>Pseudomonadati</taxon>
        <taxon>Planctomycetota</taxon>
        <taxon>Planctomycetia</taxon>
        <taxon>Pirellulales</taxon>
        <taxon>Pirellulaceae</taxon>
        <taxon>Rubripirellula</taxon>
    </lineage>
</organism>
<dbReference type="AlphaFoldDB" id="A0A5C5WD08"/>
<comment type="caution">
    <text evidence="1">The sequence shown here is derived from an EMBL/GenBank/DDBJ whole genome shotgun (WGS) entry which is preliminary data.</text>
</comment>
<evidence type="ECO:0008006" key="3">
    <source>
        <dbReference type="Google" id="ProtNLM"/>
    </source>
</evidence>
<gene>
    <name evidence="1" type="ORF">Pla22_52050</name>
</gene>
<dbReference type="Gene3D" id="1.10.10.10">
    <property type="entry name" value="Winged helix-like DNA-binding domain superfamily/Winged helix DNA-binding domain"/>
    <property type="match status" value="1"/>
</dbReference>
<dbReference type="InterPro" id="IPR021660">
    <property type="entry name" value="DUF3253"/>
</dbReference>
<accession>A0A5C5WD08</accession>
<dbReference type="OrthoDB" id="34459at2"/>
<dbReference type="SUPFAM" id="SSF46785">
    <property type="entry name" value="Winged helix' DNA-binding domain"/>
    <property type="match status" value="1"/>
</dbReference>
<name>A0A5C5WD08_9BACT</name>
<dbReference type="InterPro" id="IPR036390">
    <property type="entry name" value="WH_DNA-bd_sf"/>
</dbReference>
<dbReference type="InterPro" id="IPR036388">
    <property type="entry name" value="WH-like_DNA-bd_sf"/>
</dbReference>
<evidence type="ECO:0000313" key="1">
    <source>
        <dbReference type="EMBL" id="TWT47929.1"/>
    </source>
</evidence>
<dbReference type="Pfam" id="PF11625">
    <property type="entry name" value="DUF3253"/>
    <property type="match status" value="1"/>
</dbReference>
<dbReference type="Proteomes" id="UP000316598">
    <property type="component" value="Unassembled WGS sequence"/>
</dbReference>
<sequence>MSFVDAAGLTANRLSGLELAKTLWTAPFKNENMNRAAIANCILKMATERGEAKSICPSEVARNLFGESWRSQMPLIRDIAAELVVATQIVVTQKGHSVHPVDATGPIRISITKS</sequence>